<comment type="caution">
    <text evidence="1">The sequence shown here is derived from an EMBL/GenBank/DDBJ whole genome shotgun (WGS) entry which is preliminary data.</text>
</comment>
<sequence>MRSIHIYCDGGFGNRFNGLVAGLAIAELAGLHPVVVWPCNNWCGASYDELFATPAQVVERELSSYAPEKDKFLFFTIEDHLGMGFPFQSPLQMPSLDGALDYLRSSDKDVHFHTPLIPAFLEAAVVHAQVRKLQFQPALVAQAQAFMESRNLSEYFGIHIRKTDFGSNGSDDTNLYQLVRDVPHKQFFVCSDDKDVEQRFGALPNVVMYPKRAYVEKLVDGTWNTPTADHSGRVYACNVNRNAISVEDALIDLLVLSHSQIVSTSNSTFRNTALLLQSVRRAMAAVPS</sequence>
<accession>A0ABU1ZWG4</accession>
<organism evidence="1 2">
    <name type="scientific">Rhodoferax saidenbachensis</name>
    <dbReference type="NCBI Taxonomy" id="1484693"/>
    <lineage>
        <taxon>Bacteria</taxon>
        <taxon>Pseudomonadati</taxon>
        <taxon>Pseudomonadota</taxon>
        <taxon>Betaproteobacteria</taxon>
        <taxon>Burkholderiales</taxon>
        <taxon>Comamonadaceae</taxon>
        <taxon>Rhodoferax</taxon>
    </lineage>
</organism>
<keyword evidence="2" id="KW-1185">Reference proteome</keyword>
<dbReference type="RefSeq" id="WP_310346877.1">
    <property type="nucleotide sequence ID" value="NZ_JAVDXO010000016.1"/>
</dbReference>
<evidence type="ECO:0000313" key="1">
    <source>
        <dbReference type="EMBL" id="MDR7308881.1"/>
    </source>
</evidence>
<evidence type="ECO:0000313" key="2">
    <source>
        <dbReference type="Proteomes" id="UP001268089"/>
    </source>
</evidence>
<dbReference type="Proteomes" id="UP001268089">
    <property type="component" value="Unassembled WGS sequence"/>
</dbReference>
<dbReference type="EMBL" id="JAVDXO010000016">
    <property type="protein sequence ID" value="MDR7308881.1"/>
    <property type="molecule type" value="Genomic_DNA"/>
</dbReference>
<gene>
    <name evidence="1" type="ORF">J2X15_004204</name>
</gene>
<dbReference type="Gene3D" id="3.40.50.11350">
    <property type="match status" value="1"/>
</dbReference>
<proteinExistence type="predicted"/>
<reference evidence="1 2" key="1">
    <citation type="submission" date="2023-07" db="EMBL/GenBank/DDBJ databases">
        <title>Sorghum-associated microbial communities from plants grown in Nebraska, USA.</title>
        <authorList>
            <person name="Schachtman D."/>
        </authorList>
    </citation>
    <scope>NUCLEOTIDE SEQUENCE [LARGE SCALE GENOMIC DNA]</scope>
    <source>
        <strain evidence="1 2">BE308</strain>
    </source>
</reference>
<name>A0ABU1ZWG4_9BURK</name>
<protein>
    <submittedName>
        <fullName evidence="1">Uncharacterized protein</fullName>
    </submittedName>
</protein>